<accession>A0A7S6WNN7</accession>
<feature type="active site" description="Proton donor" evidence="19">
    <location>
        <position position="241"/>
    </location>
</feature>
<dbReference type="HAMAP" id="MF_00037">
    <property type="entry name" value="MurB"/>
    <property type="match status" value="1"/>
</dbReference>
<evidence type="ECO:0000256" key="1">
    <source>
        <dbReference type="ARBA" id="ARBA00001974"/>
    </source>
</evidence>
<comment type="cofactor">
    <cofactor evidence="1 19">
        <name>FAD</name>
        <dbReference type="ChEBI" id="CHEBI:57692"/>
    </cofactor>
</comment>
<dbReference type="GO" id="GO:0071555">
    <property type="term" value="P:cell wall organization"/>
    <property type="evidence" value="ECO:0007669"/>
    <property type="project" value="UniProtKB-KW"/>
</dbReference>
<dbReference type="Proteomes" id="UP000593915">
    <property type="component" value="Chromosome"/>
</dbReference>
<keyword evidence="16 19" id="KW-0961">Cell wall biogenesis/degradation</keyword>
<keyword evidence="10 19" id="KW-0274">FAD</keyword>
<dbReference type="GO" id="GO:0005829">
    <property type="term" value="C:cytosol"/>
    <property type="evidence" value="ECO:0007669"/>
    <property type="project" value="TreeGrafter"/>
</dbReference>
<dbReference type="InterPro" id="IPR016169">
    <property type="entry name" value="FAD-bd_PCMH_sub2"/>
</dbReference>
<evidence type="ECO:0000256" key="2">
    <source>
        <dbReference type="ARBA" id="ARBA00003921"/>
    </source>
</evidence>
<evidence type="ECO:0000256" key="16">
    <source>
        <dbReference type="ARBA" id="ARBA00023316"/>
    </source>
</evidence>
<dbReference type="EC" id="1.3.1.98" evidence="5 19"/>
<dbReference type="PANTHER" id="PTHR21071:SF4">
    <property type="entry name" value="UDP-N-ACETYLENOLPYRUVOYLGLUCOSAMINE REDUCTASE"/>
    <property type="match status" value="1"/>
</dbReference>
<dbReference type="GO" id="GO:0008360">
    <property type="term" value="P:regulation of cell shape"/>
    <property type="evidence" value="ECO:0007669"/>
    <property type="project" value="UniProtKB-KW"/>
</dbReference>
<dbReference type="NCBIfam" id="NF010480">
    <property type="entry name" value="PRK13905.1"/>
    <property type="match status" value="1"/>
</dbReference>
<evidence type="ECO:0000256" key="6">
    <source>
        <dbReference type="ARBA" id="ARBA00015188"/>
    </source>
</evidence>
<comment type="subcellular location">
    <subcellularLocation>
        <location evidence="3 19">Cytoplasm</location>
    </subcellularLocation>
</comment>
<sequence>MDLKQIPKKSGLPENSLQFNYPLKELTSFKIGGNADIFFTPRTEEELQNGAVFFRLNGIPISVIGGGKNLLISDKGIRGAVISLQHFSEIKIKNENETEILIEAGAGVLIDELADRAGENSLSGFEDFGGLPGTVGGAIFMNARCYEKSISDILVSARTMVFNPSGIEFETYLFCDDDWDYKKSPFQIHTEGIKIPENGKIIVSAVFKMKRSDKTEIKAQTELRRKDRIQKGHFRAPSAGSTFKNSRKIGSPSGKVIEEAGLKGFSIGGAQVAPWHGNFVINKGNASSADTLKLIEYIQKTVLEKTGFLLEPEVIFAGEK</sequence>
<dbReference type="Pfam" id="PF02873">
    <property type="entry name" value="MurB_C"/>
    <property type="match status" value="1"/>
</dbReference>
<dbReference type="InterPro" id="IPR011601">
    <property type="entry name" value="MurB_C"/>
</dbReference>
<evidence type="ECO:0000256" key="5">
    <source>
        <dbReference type="ARBA" id="ARBA00012518"/>
    </source>
</evidence>
<dbReference type="NCBIfam" id="TIGR00179">
    <property type="entry name" value="murB"/>
    <property type="match status" value="1"/>
</dbReference>
<keyword evidence="7 19" id="KW-0963">Cytoplasm</keyword>
<evidence type="ECO:0000256" key="10">
    <source>
        <dbReference type="ARBA" id="ARBA00022827"/>
    </source>
</evidence>
<keyword evidence="8 19" id="KW-0132">Cell division</keyword>
<comment type="function">
    <text evidence="2 19">Cell wall formation.</text>
</comment>
<dbReference type="InterPro" id="IPR036635">
    <property type="entry name" value="MurB_C_sf"/>
</dbReference>
<dbReference type="Gene3D" id="3.30.43.10">
    <property type="entry name" value="Uridine Diphospho-n-acetylenolpyruvylglucosamine Reductase, domain 2"/>
    <property type="match status" value="1"/>
</dbReference>
<comment type="pathway">
    <text evidence="4 19">Cell wall biogenesis; peptidoglycan biosynthesis.</text>
</comment>
<evidence type="ECO:0000259" key="20">
    <source>
        <dbReference type="PROSITE" id="PS51387"/>
    </source>
</evidence>
<dbReference type="UniPathway" id="UPA00219"/>
<evidence type="ECO:0000256" key="8">
    <source>
        <dbReference type="ARBA" id="ARBA00022618"/>
    </source>
</evidence>
<comment type="caution">
    <text evidence="19">Lacks conserved residue(s) required for the propagation of feature annotation.</text>
</comment>
<dbReference type="Gene3D" id="3.90.78.10">
    <property type="entry name" value="UDP-N-acetylenolpyruvoylglucosamine reductase, C-terminal domain"/>
    <property type="match status" value="1"/>
</dbReference>
<dbReference type="InterPro" id="IPR003170">
    <property type="entry name" value="MurB"/>
</dbReference>
<evidence type="ECO:0000256" key="3">
    <source>
        <dbReference type="ARBA" id="ARBA00004496"/>
    </source>
</evidence>
<evidence type="ECO:0000256" key="15">
    <source>
        <dbReference type="ARBA" id="ARBA00023306"/>
    </source>
</evidence>
<evidence type="ECO:0000256" key="12">
    <source>
        <dbReference type="ARBA" id="ARBA00022960"/>
    </source>
</evidence>
<dbReference type="InterPro" id="IPR016166">
    <property type="entry name" value="FAD-bd_PCMH"/>
</dbReference>
<keyword evidence="14 19" id="KW-0560">Oxidoreductase</keyword>
<evidence type="ECO:0000256" key="11">
    <source>
        <dbReference type="ARBA" id="ARBA00022857"/>
    </source>
</evidence>
<evidence type="ECO:0000256" key="17">
    <source>
        <dbReference type="ARBA" id="ARBA00031026"/>
    </source>
</evidence>
<keyword evidence="15 19" id="KW-0131">Cell cycle</keyword>
<dbReference type="AlphaFoldDB" id="A0A7S6WNN7"/>
<dbReference type="GO" id="GO:0008762">
    <property type="term" value="F:UDP-N-acetylmuramate dehydrogenase activity"/>
    <property type="evidence" value="ECO:0007669"/>
    <property type="project" value="UniProtKB-UniRule"/>
</dbReference>
<keyword evidence="12 19" id="KW-0133">Cell shape</keyword>
<organism evidence="21 22">
    <name type="scientific">Treponema pedis</name>
    <dbReference type="NCBI Taxonomy" id="409322"/>
    <lineage>
        <taxon>Bacteria</taxon>
        <taxon>Pseudomonadati</taxon>
        <taxon>Spirochaetota</taxon>
        <taxon>Spirochaetia</taxon>
        <taxon>Spirochaetales</taxon>
        <taxon>Treponemataceae</taxon>
        <taxon>Treponema</taxon>
    </lineage>
</organism>
<evidence type="ECO:0000313" key="21">
    <source>
        <dbReference type="EMBL" id="QOW60508.1"/>
    </source>
</evidence>
<dbReference type="GO" id="GO:0071949">
    <property type="term" value="F:FAD binding"/>
    <property type="evidence" value="ECO:0007669"/>
    <property type="project" value="InterPro"/>
</dbReference>
<keyword evidence="9 19" id="KW-0285">Flavoprotein</keyword>
<dbReference type="PROSITE" id="PS51387">
    <property type="entry name" value="FAD_PCMH"/>
    <property type="match status" value="1"/>
</dbReference>
<dbReference type="GO" id="GO:0009252">
    <property type="term" value="P:peptidoglycan biosynthetic process"/>
    <property type="evidence" value="ECO:0007669"/>
    <property type="project" value="UniProtKB-UniRule"/>
</dbReference>
<reference evidence="21 22" key="1">
    <citation type="submission" date="2020-09" db="EMBL/GenBank/DDBJ databases">
        <title>Characterization of Treponema spp. from bovine digital dermatitis in Korea.</title>
        <authorList>
            <person name="Espiritu H.M."/>
            <person name="Cho Y.I."/>
            <person name="Mamuad L."/>
        </authorList>
    </citation>
    <scope>NUCLEOTIDE SEQUENCE [LARGE SCALE GENOMIC DNA]</scope>
    <source>
        <strain evidence="21 22">KS1</strain>
    </source>
</reference>
<dbReference type="GO" id="GO:0051301">
    <property type="term" value="P:cell division"/>
    <property type="evidence" value="ECO:0007669"/>
    <property type="project" value="UniProtKB-KW"/>
</dbReference>
<evidence type="ECO:0000256" key="18">
    <source>
        <dbReference type="ARBA" id="ARBA00048914"/>
    </source>
</evidence>
<evidence type="ECO:0000256" key="4">
    <source>
        <dbReference type="ARBA" id="ARBA00004752"/>
    </source>
</evidence>
<dbReference type="InterPro" id="IPR006094">
    <property type="entry name" value="Oxid_FAD_bind_N"/>
</dbReference>
<evidence type="ECO:0000256" key="7">
    <source>
        <dbReference type="ARBA" id="ARBA00022490"/>
    </source>
</evidence>
<dbReference type="RefSeq" id="WP_194076024.1">
    <property type="nucleotide sequence ID" value="NZ_CP061839.1"/>
</dbReference>
<dbReference type="EMBL" id="CP061839">
    <property type="protein sequence ID" value="QOW60508.1"/>
    <property type="molecule type" value="Genomic_DNA"/>
</dbReference>
<dbReference type="Gene3D" id="3.30.465.10">
    <property type="match status" value="1"/>
</dbReference>
<protein>
    <recommendedName>
        <fullName evidence="6 19">UDP-N-acetylenolpyruvoylglucosamine reductase</fullName>
        <ecNumber evidence="5 19">1.3.1.98</ecNumber>
    </recommendedName>
    <alternativeName>
        <fullName evidence="17 19">UDP-N-acetylmuramate dehydrogenase</fullName>
    </alternativeName>
</protein>
<feature type="domain" description="FAD-binding PCMH-type" evidence="20">
    <location>
        <begin position="31"/>
        <end position="212"/>
    </location>
</feature>
<dbReference type="PANTHER" id="PTHR21071">
    <property type="entry name" value="UDP-N-ACETYLENOLPYRUVOYLGLUCOSAMINE REDUCTASE"/>
    <property type="match status" value="1"/>
</dbReference>
<name>A0A7S6WNN7_9SPIR</name>
<dbReference type="InterPro" id="IPR016167">
    <property type="entry name" value="FAD-bd_PCMH_sub1"/>
</dbReference>
<comment type="catalytic activity">
    <reaction evidence="18 19">
        <text>UDP-N-acetyl-alpha-D-muramate + NADP(+) = UDP-N-acetyl-3-O-(1-carboxyvinyl)-alpha-D-glucosamine + NADPH + H(+)</text>
        <dbReference type="Rhea" id="RHEA:12248"/>
        <dbReference type="ChEBI" id="CHEBI:15378"/>
        <dbReference type="ChEBI" id="CHEBI:57783"/>
        <dbReference type="ChEBI" id="CHEBI:58349"/>
        <dbReference type="ChEBI" id="CHEBI:68483"/>
        <dbReference type="ChEBI" id="CHEBI:70757"/>
        <dbReference type="EC" id="1.3.1.98"/>
    </reaction>
</comment>
<evidence type="ECO:0000256" key="9">
    <source>
        <dbReference type="ARBA" id="ARBA00022630"/>
    </source>
</evidence>
<dbReference type="InterPro" id="IPR036318">
    <property type="entry name" value="FAD-bd_PCMH-like_sf"/>
</dbReference>
<keyword evidence="11 19" id="KW-0521">NADP</keyword>
<evidence type="ECO:0000256" key="13">
    <source>
        <dbReference type="ARBA" id="ARBA00022984"/>
    </source>
</evidence>
<comment type="similarity">
    <text evidence="19">Belongs to the MurB family.</text>
</comment>
<evidence type="ECO:0000256" key="14">
    <source>
        <dbReference type="ARBA" id="ARBA00023002"/>
    </source>
</evidence>
<gene>
    <name evidence="19 21" type="primary">murB</name>
    <name evidence="21" type="ORF">IFE08_11960</name>
</gene>
<evidence type="ECO:0000256" key="19">
    <source>
        <dbReference type="HAMAP-Rule" id="MF_00037"/>
    </source>
</evidence>
<feature type="active site" evidence="19">
    <location>
        <position position="313"/>
    </location>
</feature>
<dbReference type="Pfam" id="PF01565">
    <property type="entry name" value="FAD_binding_4"/>
    <property type="match status" value="1"/>
</dbReference>
<keyword evidence="13 19" id="KW-0573">Peptidoglycan synthesis</keyword>
<dbReference type="SUPFAM" id="SSF56176">
    <property type="entry name" value="FAD-binding/transporter-associated domain-like"/>
    <property type="match status" value="1"/>
</dbReference>
<evidence type="ECO:0000313" key="22">
    <source>
        <dbReference type="Proteomes" id="UP000593915"/>
    </source>
</evidence>
<proteinExistence type="inferred from homology"/>
<dbReference type="SUPFAM" id="SSF56194">
    <property type="entry name" value="Uridine diphospho-N-Acetylenolpyruvylglucosamine reductase, MurB, C-terminal domain"/>
    <property type="match status" value="1"/>
</dbReference>